<proteinExistence type="predicted"/>
<evidence type="ECO:0000313" key="2">
    <source>
        <dbReference type="Proteomes" id="UP000805649"/>
    </source>
</evidence>
<sequence length="90" mass="9945">MAATSAKLQTPGSEAGGSAGDDKAGANWNSKKFRDEYESFKAKLVDQRFDPKHFADPLLPRKAPDVRNNPKCSSPEVERKFDQIIAEHKA</sequence>
<organism evidence="1 2">
    <name type="scientific">Colletotrichum truncatum</name>
    <name type="common">Anthracnose fungus</name>
    <name type="synonym">Colletotrichum capsici</name>
    <dbReference type="NCBI Taxonomy" id="5467"/>
    <lineage>
        <taxon>Eukaryota</taxon>
        <taxon>Fungi</taxon>
        <taxon>Dikarya</taxon>
        <taxon>Ascomycota</taxon>
        <taxon>Pezizomycotina</taxon>
        <taxon>Sordariomycetes</taxon>
        <taxon>Hypocreomycetidae</taxon>
        <taxon>Glomerellales</taxon>
        <taxon>Glomerellaceae</taxon>
        <taxon>Colletotrichum</taxon>
        <taxon>Colletotrichum truncatum species complex</taxon>
    </lineage>
</organism>
<accession>A0ACC3Z454</accession>
<gene>
    <name evidence="1" type="ORF">CTRU02_205491</name>
</gene>
<dbReference type="EMBL" id="VUJX02000003">
    <property type="protein sequence ID" value="KAL0938881.1"/>
    <property type="molecule type" value="Genomic_DNA"/>
</dbReference>
<reference evidence="1 2" key="1">
    <citation type="journal article" date="2020" name="Phytopathology">
        <title>Genome Sequence Resources of Colletotrichum truncatum, C. plurivorum, C. musicola, and C. sojae: Four Species Pathogenic to Soybean (Glycine max).</title>
        <authorList>
            <person name="Rogerio F."/>
            <person name="Boufleur T.R."/>
            <person name="Ciampi-Guillardi M."/>
            <person name="Sukno S.A."/>
            <person name="Thon M.R."/>
            <person name="Massola Junior N.S."/>
            <person name="Baroncelli R."/>
        </authorList>
    </citation>
    <scope>NUCLEOTIDE SEQUENCE [LARGE SCALE GENOMIC DNA]</scope>
    <source>
        <strain evidence="1 2">CMES1059</strain>
    </source>
</reference>
<keyword evidence="2" id="KW-1185">Reference proteome</keyword>
<evidence type="ECO:0000313" key="1">
    <source>
        <dbReference type="EMBL" id="KAL0938881.1"/>
    </source>
</evidence>
<protein>
    <submittedName>
        <fullName evidence="1">Uncharacterized protein</fullName>
    </submittedName>
</protein>
<name>A0ACC3Z454_COLTU</name>
<dbReference type="Proteomes" id="UP000805649">
    <property type="component" value="Unassembled WGS sequence"/>
</dbReference>
<comment type="caution">
    <text evidence="1">The sequence shown here is derived from an EMBL/GenBank/DDBJ whole genome shotgun (WGS) entry which is preliminary data.</text>
</comment>